<keyword evidence="3" id="KW-1185">Reference proteome</keyword>
<reference evidence="2 3" key="1">
    <citation type="submission" date="2016-10" db="EMBL/GenBank/DDBJ databases">
        <authorList>
            <person name="Varghese N."/>
            <person name="Submissions S."/>
        </authorList>
    </citation>
    <scope>NUCLEOTIDE SEQUENCE [LARGE SCALE GENOMIC DNA]</scope>
    <source>
        <strain evidence="2 3">DSM 18839</strain>
    </source>
</reference>
<evidence type="ECO:0000256" key="1">
    <source>
        <dbReference type="HAMAP-Rule" id="MF_00678"/>
    </source>
</evidence>
<dbReference type="Proteomes" id="UP000198615">
    <property type="component" value="Unassembled WGS sequence"/>
</dbReference>
<sequence>MSGDGSDTAPLDPTGDDARIVHISLDERTVVRRSAEVEQERAIAVYDLLEDNRFRPHEAGAGPYHLRLSVEENRLIFDIRDTGDTPMTRVQLHLAPFRRVVKDYFQICESYYEAIKRLSPSQIEAIDMGRRGLHNEGSQMLRDRLEGRIALDHPTARRLFTLLCVLHIRG</sequence>
<dbReference type="OrthoDB" id="9798434at2"/>
<dbReference type="Pfam" id="PF06793">
    <property type="entry name" value="UPF0262"/>
    <property type="match status" value="1"/>
</dbReference>
<evidence type="ECO:0000313" key="3">
    <source>
        <dbReference type="Proteomes" id="UP000198615"/>
    </source>
</evidence>
<comment type="caution">
    <text evidence="2">The sequence shown here is derived from an EMBL/GenBank/DDBJ whole genome shotgun (WGS) entry which is preliminary data.</text>
</comment>
<gene>
    <name evidence="2" type="ORF">SAMN05660686_04852</name>
</gene>
<dbReference type="HAMAP" id="MF_00678">
    <property type="entry name" value="UPF0262"/>
    <property type="match status" value="1"/>
</dbReference>
<protein>
    <recommendedName>
        <fullName evidence="1">UPF0262 protein SAMN05660686_04852</fullName>
    </recommendedName>
</protein>
<dbReference type="EMBL" id="FNBW01000022">
    <property type="protein sequence ID" value="SDG55984.1"/>
    <property type="molecule type" value="Genomic_DNA"/>
</dbReference>
<organism evidence="2 3">
    <name type="scientific">Thalassobaculum litoreum DSM 18839</name>
    <dbReference type="NCBI Taxonomy" id="1123362"/>
    <lineage>
        <taxon>Bacteria</taxon>
        <taxon>Pseudomonadati</taxon>
        <taxon>Pseudomonadota</taxon>
        <taxon>Alphaproteobacteria</taxon>
        <taxon>Rhodospirillales</taxon>
        <taxon>Thalassobaculaceae</taxon>
        <taxon>Thalassobaculum</taxon>
    </lineage>
</organism>
<accession>A0A8G2BMK7</accession>
<proteinExistence type="inferred from homology"/>
<comment type="similarity">
    <text evidence="1">Belongs to the UPF0262 family.</text>
</comment>
<dbReference type="AlphaFoldDB" id="A0A8G2BMK7"/>
<evidence type="ECO:0000313" key="2">
    <source>
        <dbReference type="EMBL" id="SDG55984.1"/>
    </source>
</evidence>
<dbReference type="InterPro" id="IPR008321">
    <property type="entry name" value="UCP032146"/>
</dbReference>
<dbReference type="RefSeq" id="WP_051244962.1">
    <property type="nucleotide sequence ID" value="NZ_FNBW01000022.1"/>
</dbReference>
<dbReference type="PIRSF" id="PIRSF032146">
    <property type="entry name" value="UCP032146"/>
    <property type="match status" value="1"/>
</dbReference>
<dbReference type="NCBIfam" id="NF002769">
    <property type="entry name" value="PRK02853.1"/>
    <property type="match status" value="1"/>
</dbReference>
<name>A0A8G2BMK7_9PROT</name>